<reference evidence="2" key="3">
    <citation type="submission" date="2024-06" db="EMBL/GenBank/DDBJ databases">
        <authorList>
            <person name="Zeng C."/>
        </authorList>
    </citation>
    <scope>NUCLEOTIDE SEQUENCE [LARGE SCALE GENOMIC DNA]</scope>
    <source>
        <strain evidence="2">ZCY20-5</strain>
    </source>
</reference>
<reference evidence="2" key="1">
    <citation type="submission" date="2024-06" db="EMBL/GenBank/DDBJ databases">
        <title>Caproicibacterium argilliputei sp. nov, a novel caproic acid producing anaerobic bacterium isolated from pit mud.</title>
        <authorList>
            <person name="Zeng C."/>
        </authorList>
    </citation>
    <scope>NUCLEOTIDE SEQUENCE [LARGE SCALE GENOMIC DNA]</scope>
    <source>
        <strain evidence="2">ZCY20-5</strain>
    </source>
</reference>
<organism evidence="1 2">
    <name type="scientific">Caproicibacterium argilliputei</name>
    <dbReference type="NCBI Taxonomy" id="3030016"/>
    <lineage>
        <taxon>Bacteria</taxon>
        <taxon>Bacillati</taxon>
        <taxon>Bacillota</taxon>
        <taxon>Clostridia</taxon>
        <taxon>Eubacteriales</taxon>
        <taxon>Oscillospiraceae</taxon>
        <taxon>Caproicibacterium</taxon>
    </lineage>
</organism>
<protein>
    <recommendedName>
        <fullName evidence="3">DUF2190 family protein</fullName>
    </recommendedName>
</protein>
<dbReference type="EMBL" id="CP135996">
    <property type="protein sequence ID" value="WOC33473.1"/>
    <property type="molecule type" value="Genomic_DNA"/>
</dbReference>
<dbReference type="Proteomes" id="UP001300604">
    <property type="component" value="Chromosome"/>
</dbReference>
<reference evidence="1 2" key="2">
    <citation type="submission" date="2024-06" db="EMBL/GenBank/DDBJ databases">
        <title>Caproicibacterium argilliputei sp. nov, a novel caproic acid producing anaerobic bacterium isolated from pit mud.</title>
        <authorList>
            <person name="Xia S."/>
        </authorList>
    </citation>
    <scope>NUCLEOTIDE SEQUENCE [LARGE SCALE GENOMIC DNA]</scope>
    <source>
        <strain evidence="1 2">ZCY20-5</strain>
    </source>
</reference>
<evidence type="ECO:0000313" key="2">
    <source>
        <dbReference type="Proteomes" id="UP001300604"/>
    </source>
</evidence>
<keyword evidence="2" id="KW-1185">Reference proteome</keyword>
<dbReference type="KEGG" id="carl:PXC00_06295"/>
<name>A0AA97DDF9_9FIRM</name>
<gene>
    <name evidence="1" type="ORF">PXC00_06295</name>
</gene>
<dbReference type="AlphaFoldDB" id="A0AA97DDF9"/>
<evidence type="ECO:0008006" key="3">
    <source>
        <dbReference type="Google" id="ProtNLM"/>
    </source>
</evidence>
<evidence type="ECO:0000313" key="1">
    <source>
        <dbReference type="EMBL" id="WOC33473.1"/>
    </source>
</evidence>
<accession>A0AA97DDF9</accession>
<sequence length="143" mass="14124">MATYMGTGVSDTQTITLKAAADVTDIRGLAIVVDSAGKAAVAAAAAAPIVGIALLCSGASNTLDGKDGAIKAGEDVDILIKDCGYAIAGAAIITGAELTATTDGKVFPLDAATGGYVVGTALESANAGERVFVQITKYFKPKA</sequence>
<proteinExistence type="predicted"/>
<dbReference type="RefSeq" id="WP_275846555.1">
    <property type="nucleotide sequence ID" value="NZ_CP135996.1"/>
</dbReference>